<sequence length="363" mass="39379">MIETLSSWSNLLLYISMAVYSVAFIAFAMDLAGRSARAAERSQRQSAVGATAARRGALVGAGAAAGGSAADEEARARELSEPASYTVEDPSSPVSLASTRTESGDAWRDTRATPSLRIAMWLTIAAFVVQLAATTLRGIAAERVPWSNMFEFSMTSTLLIVLVFLLARFWADVRFLGTFITGFTVITLGIATLGFYVDVVPLAPALQSVWLVIHVFVASLATGCLAIGAGLSVAQLLQTRRVARVRAGLPTKLNMLSALPDAVRLENLAYRINIVGFILWTFTLMAGAVWAERAWGRYWGWDTKEVWTFIIWVVYAGYIHARATRGWRGTPSAWLAVAGFATVMFNFGVVNVFFKGLHAYSGL</sequence>
<feature type="transmembrane region" description="Helical" evidence="7">
    <location>
        <begin position="178"/>
        <end position="197"/>
    </location>
</feature>
<evidence type="ECO:0000313" key="9">
    <source>
        <dbReference type="EMBL" id="MBB2959224.1"/>
    </source>
</evidence>
<feature type="transmembrane region" description="Helical" evidence="7">
    <location>
        <begin position="333"/>
        <end position="354"/>
    </location>
</feature>
<evidence type="ECO:0000256" key="7">
    <source>
        <dbReference type="SAM" id="Phobius"/>
    </source>
</evidence>
<proteinExistence type="predicted"/>
<keyword evidence="2 7" id="KW-0812">Transmembrane</keyword>
<gene>
    <name evidence="9" type="ORF">FHX72_003376</name>
</gene>
<dbReference type="Pfam" id="PF01578">
    <property type="entry name" value="Cytochrom_C_asm"/>
    <property type="match status" value="1"/>
</dbReference>
<dbReference type="PANTHER" id="PTHR30071">
    <property type="entry name" value="HEME EXPORTER PROTEIN C"/>
    <property type="match status" value="1"/>
</dbReference>
<feature type="domain" description="Cytochrome c assembly protein" evidence="8">
    <location>
        <begin position="146"/>
        <end position="358"/>
    </location>
</feature>
<feature type="transmembrane region" description="Helical" evidence="7">
    <location>
        <begin position="209"/>
        <end position="237"/>
    </location>
</feature>
<comment type="subcellular location">
    <subcellularLocation>
        <location evidence="1">Membrane</location>
        <topology evidence="1">Multi-pass membrane protein</topology>
    </subcellularLocation>
</comment>
<dbReference type="InterPro" id="IPR045062">
    <property type="entry name" value="Cyt_c_biogenesis_CcsA/CcmC"/>
</dbReference>
<keyword evidence="4 7" id="KW-1133">Transmembrane helix</keyword>
<feature type="transmembrane region" description="Helical" evidence="7">
    <location>
        <begin position="306"/>
        <end position="321"/>
    </location>
</feature>
<keyword evidence="10" id="KW-1185">Reference proteome</keyword>
<keyword evidence="3" id="KW-0201">Cytochrome c-type biogenesis</keyword>
<feature type="transmembrane region" description="Helical" evidence="7">
    <location>
        <begin position="272"/>
        <end position="291"/>
    </location>
</feature>
<feature type="transmembrane region" description="Helical" evidence="7">
    <location>
        <begin position="12"/>
        <end position="32"/>
    </location>
</feature>
<dbReference type="Proteomes" id="UP000545286">
    <property type="component" value="Unassembled WGS sequence"/>
</dbReference>
<dbReference type="PANTHER" id="PTHR30071:SF1">
    <property type="entry name" value="CYTOCHROME B_B6 PROTEIN-RELATED"/>
    <property type="match status" value="1"/>
</dbReference>
<dbReference type="RefSeq" id="WP_068478386.1">
    <property type="nucleotide sequence ID" value="NZ_CZJS01000087.1"/>
</dbReference>
<dbReference type="EMBL" id="JACHWJ010000005">
    <property type="protein sequence ID" value="MBB2959224.1"/>
    <property type="molecule type" value="Genomic_DNA"/>
</dbReference>
<dbReference type="GO" id="GO:0005886">
    <property type="term" value="C:plasma membrane"/>
    <property type="evidence" value="ECO:0007669"/>
    <property type="project" value="TreeGrafter"/>
</dbReference>
<evidence type="ECO:0000313" key="10">
    <source>
        <dbReference type="Proteomes" id="UP000545286"/>
    </source>
</evidence>
<evidence type="ECO:0000256" key="2">
    <source>
        <dbReference type="ARBA" id="ARBA00022692"/>
    </source>
</evidence>
<protein>
    <submittedName>
        <fullName evidence="9">Cytochrome c-type biogenesis protein CcsB</fullName>
    </submittedName>
</protein>
<evidence type="ECO:0000256" key="6">
    <source>
        <dbReference type="SAM" id="MobiDB-lite"/>
    </source>
</evidence>
<feature type="region of interest" description="Disordered" evidence="6">
    <location>
        <begin position="79"/>
        <end position="100"/>
    </location>
</feature>
<evidence type="ECO:0000256" key="4">
    <source>
        <dbReference type="ARBA" id="ARBA00022989"/>
    </source>
</evidence>
<dbReference type="GO" id="GO:0020037">
    <property type="term" value="F:heme binding"/>
    <property type="evidence" value="ECO:0007669"/>
    <property type="project" value="InterPro"/>
</dbReference>
<organism evidence="9 10">
    <name type="scientific">Pseudoclavibacter helvolus</name>
    <dbReference type="NCBI Taxonomy" id="255205"/>
    <lineage>
        <taxon>Bacteria</taxon>
        <taxon>Bacillati</taxon>
        <taxon>Actinomycetota</taxon>
        <taxon>Actinomycetes</taxon>
        <taxon>Micrococcales</taxon>
        <taxon>Microbacteriaceae</taxon>
        <taxon>Pseudoclavibacter</taxon>
    </lineage>
</organism>
<evidence type="ECO:0000259" key="8">
    <source>
        <dbReference type="Pfam" id="PF01578"/>
    </source>
</evidence>
<evidence type="ECO:0000256" key="1">
    <source>
        <dbReference type="ARBA" id="ARBA00004141"/>
    </source>
</evidence>
<dbReference type="GO" id="GO:0017004">
    <property type="term" value="P:cytochrome complex assembly"/>
    <property type="evidence" value="ECO:0007669"/>
    <property type="project" value="UniProtKB-KW"/>
</dbReference>
<name>A0A7W4YG43_9MICO</name>
<evidence type="ECO:0000256" key="3">
    <source>
        <dbReference type="ARBA" id="ARBA00022748"/>
    </source>
</evidence>
<dbReference type="InterPro" id="IPR002541">
    <property type="entry name" value="Cyt_c_assembly"/>
</dbReference>
<accession>A0A7W4YG43</accession>
<feature type="transmembrane region" description="Helical" evidence="7">
    <location>
        <begin position="118"/>
        <end position="140"/>
    </location>
</feature>
<reference evidence="9 10" key="1">
    <citation type="submission" date="2020-08" db="EMBL/GenBank/DDBJ databases">
        <title>Sequencing the genomes of 1000 actinobacteria strains.</title>
        <authorList>
            <person name="Klenk H.-P."/>
        </authorList>
    </citation>
    <scope>NUCLEOTIDE SEQUENCE [LARGE SCALE GENOMIC DNA]</scope>
    <source>
        <strain evidence="9 10">DSM 20419</strain>
    </source>
</reference>
<dbReference type="NCBIfam" id="TIGR03144">
    <property type="entry name" value="cytochr_II_ccsB"/>
    <property type="match status" value="1"/>
</dbReference>
<dbReference type="InterPro" id="IPR017562">
    <property type="entry name" value="Cyt_c_biogenesis_CcsA"/>
</dbReference>
<dbReference type="AlphaFoldDB" id="A0A7W4YG43"/>
<feature type="transmembrane region" description="Helical" evidence="7">
    <location>
        <begin position="152"/>
        <end position="171"/>
    </location>
</feature>
<evidence type="ECO:0000256" key="5">
    <source>
        <dbReference type="ARBA" id="ARBA00023136"/>
    </source>
</evidence>
<keyword evidence="5 7" id="KW-0472">Membrane</keyword>
<comment type="caution">
    <text evidence="9">The sequence shown here is derived from an EMBL/GenBank/DDBJ whole genome shotgun (WGS) entry which is preliminary data.</text>
</comment>